<dbReference type="PANTHER" id="PTHR12649">
    <property type="entry name" value="PEPTIDYL-TRNA HYDROLASE 2"/>
    <property type="match status" value="1"/>
</dbReference>
<dbReference type="AlphaFoldDB" id="E1EVK0"/>
<evidence type="ECO:0000256" key="3">
    <source>
        <dbReference type="ARBA" id="ARBA00038050"/>
    </source>
</evidence>
<keyword evidence="5" id="KW-0472">Membrane</keyword>
<keyword evidence="5" id="KW-0812">Transmembrane</keyword>
<dbReference type="InterPro" id="IPR023476">
    <property type="entry name" value="Pep_tRNA_hydro_II_dom_sf"/>
</dbReference>
<dbReference type="InterPro" id="IPR002833">
    <property type="entry name" value="PTH2"/>
</dbReference>
<dbReference type="Pfam" id="PF01981">
    <property type="entry name" value="PTH2"/>
    <property type="match status" value="1"/>
</dbReference>
<evidence type="ECO:0000256" key="5">
    <source>
        <dbReference type="SAM" id="Phobius"/>
    </source>
</evidence>
<keyword evidence="2 6" id="KW-0378">Hydrolase</keyword>
<dbReference type="NCBIfam" id="TIGR00283">
    <property type="entry name" value="arch_pth2"/>
    <property type="match status" value="1"/>
</dbReference>
<evidence type="ECO:0000313" key="6">
    <source>
        <dbReference type="EMBL" id="EFO65770.1"/>
    </source>
</evidence>
<gene>
    <name evidence="6" type="ORF">GLP15_4093</name>
</gene>
<dbReference type="PANTHER" id="PTHR12649:SF11">
    <property type="entry name" value="PEPTIDYL-TRNA HYDROLASE 2, MITOCHONDRIAL"/>
    <property type="match status" value="1"/>
</dbReference>
<evidence type="ECO:0000313" key="7">
    <source>
        <dbReference type="Proteomes" id="UP000008974"/>
    </source>
</evidence>
<evidence type="ECO:0000256" key="4">
    <source>
        <dbReference type="ARBA" id="ARBA00048707"/>
    </source>
</evidence>
<comment type="caution">
    <text evidence="6">The sequence shown here is derived from an EMBL/GenBank/DDBJ whole genome shotgun (WGS) entry which is preliminary data.</text>
</comment>
<dbReference type="FunFam" id="3.40.1490.10:FF:000001">
    <property type="entry name" value="Peptidyl-tRNA hydrolase 2"/>
    <property type="match status" value="1"/>
</dbReference>
<dbReference type="OrthoDB" id="1733656at2759"/>
<proteinExistence type="inferred from homology"/>
<dbReference type="CDD" id="cd02430">
    <property type="entry name" value="PTH2"/>
    <property type="match status" value="1"/>
</dbReference>
<dbReference type="GO" id="GO:0004045">
    <property type="term" value="F:peptidyl-tRNA hydrolase activity"/>
    <property type="evidence" value="ECO:0007669"/>
    <property type="project" value="UniProtKB-EC"/>
</dbReference>
<dbReference type="VEuPathDB" id="GiardiaDB:GLP15_4093"/>
<comment type="similarity">
    <text evidence="3">Belongs to the PTH2 family.</text>
</comment>
<evidence type="ECO:0000256" key="1">
    <source>
        <dbReference type="ARBA" id="ARBA00013260"/>
    </source>
</evidence>
<protein>
    <recommendedName>
        <fullName evidence="1">peptidyl-tRNA hydrolase</fullName>
        <ecNumber evidence="1">3.1.1.29</ecNumber>
    </recommendedName>
</protein>
<dbReference type="Gene3D" id="3.40.1490.10">
    <property type="entry name" value="Bit1"/>
    <property type="match status" value="1"/>
</dbReference>
<dbReference type="STRING" id="658858.E1EVK0"/>
<feature type="transmembrane region" description="Helical" evidence="5">
    <location>
        <begin position="6"/>
        <end position="25"/>
    </location>
</feature>
<evidence type="ECO:0000256" key="2">
    <source>
        <dbReference type="ARBA" id="ARBA00022801"/>
    </source>
</evidence>
<dbReference type="EMBL" id="ACVC01000004">
    <property type="protein sequence ID" value="EFO65770.1"/>
    <property type="molecule type" value="Genomic_DNA"/>
</dbReference>
<dbReference type="GO" id="GO:0005829">
    <property type="term" value="C:cytosol"/>
    <property type="evidence" value="ECO:0007669"/>
    <property type="project" value="TreeGrafter"/>
</dbReference>
<accession>E1EVK0</accession>
<reference evidence="6 7" key="1">
    <citation type="journal article" date="2010" name="BMC Genomics">
        <title>Genome analysis and comparative genomics of a Giardia intestinalis assemblage E isolate.</title>
        <authorList>
            <person name="Jerlstrom-Hultqvist J."/>
            <person name="Franzen O."/>
            <person name="Ankarklev J."/>
            <person name="Xu F."/>
            <person name="Nohynkova E."/>
            <person name="Andersson J.O."/>
            <person name="Svard S.G."/>
            <person name="Andersson B."/>
        </authorList>
    </citation>
    <scope>NUCLEOTIDE SEQUENCE [LARGE SCALE GENOMIC DNA]</scope>
    <source>
        <strain evidence="6 7">P15</strain>
    </source>
</reference>
<sequence>MEHLGCWLIGAISVGIALLTGLVIGRKGYPKDFDKYPVDDCSWPSDDHDAYELKGESEGDEQQSMKLVILVRTDIKMTKGKACAQCSHAAVRACQIAHRYAPQKLRMWLNQGQKKITLKVTEQELSSLLNKLHQTDIICGKIQDAGHTQVDPGTVTVGFVGPWDENELDNITGHLKLY</sequence>
<dbReference type="NCBIfam" id="NF003314">
    <property type="entry name" value="PRK04322.1"/>
    <property type="match status" value="1"/>
</dbReference>
<name>E1EVK0_GIAIA</name>
<dbReference type="Proteomes" id="UP000008974">
    <property type="component" value="Unassembled WGS sequence"/>
</dbReference>
<comment type="catalytic activity">
    <reaction evidence="4">
        <text>an N-acyl-L-alpha-aminoacyl-tRNA + H2O = an N-acyl-L-amino acid + a tRNA + H(+)</text>
        <dbReference type="Rhea" id="RHEA:54448"/>
        <dbReference type="Rhea" id="RHEA-COMP:10123"/>
        <dbReference type="Rhea" id="RHEA-COMP:13883"/>
        <dbReference type="ChEBI" id="CHEBI:15377"/>
        <dbReference type="ChEBI" id="CHEBI:15378"/>
        <dbReference type="ChEBI" id="CHEBI:59874"/>
        <dbReference type="ChEBI" id="CHEBI:78442"/>
        <dbReference type="ChEBI" id="CHEBI:138191"/>
        <dbReference type="EC" id="3.1.1.29"/>
    </reaction>
</comment>
<organism evidence="6 7">
    <name type="scientific">Giardia intestinalis (strain P15)</name>
    <name type="common">Giardia lamblia</name>
    <dbReference type="NCBI Taxonomy" id="658858"/>
    <lineage>
        <taxon>Eukaryota</taxon>
        <taxon>Metamonada</taxon>
        <taxon>Diplomonadida</taxon>
        <taxon>Hexamitidae</taxon>
        <taxon>Giardiinae</taxon>
        <taxon>Giardia</taxon>
    </lineage>
</organism>
<dbReference type="EC" id="3.1.1.29" evidence="1"/>
<dbReference type="SUPFAM" id="SSF102462">
    <property type="entry name" value="Peptidyl-tRNA hydrolase II"/>
    <property type="match status" value="1"/>
</dbReference>
<keyword evidence="5" id="KW-1133">Transmembrane helix</keyword>